<dbReference type="EMBL" id="AGNL01017180">
    <property type="protein sequence ID" value="EJK64505.1"/>
    <property type="molecule type" value="Genomic_DNA"/>
</dbReference>
<evidence type="ECO:0000313" key="2">
    <source>
        <dbReference type="Proteomes" id="UP000266841"/>
    </source>
</evidence>
<feature type="non-terminal residue" evidence="1">
    <location>
        <position position="1"/>
    </location>
</feature>
<dbReference type="Proteomes" id="UP000266841">
    <property type="component" value="Unassembled WGS sequence"/>
</dbReference>
<name>K0SGK2_THAOC</name>
<dbReference type="OrthoDB" id="1916274at2759"/>
<evidence type="ECO:0000313" key="1">
    <source>
        <dbReference type="EMBL" id="EJK64505.1"/>
    </source>
</evidence>
<dbReference type="AlphaFoldDB" id="K0SGK2"/>
<comment type="caution">
    <text evidence="1">The sequence shown here is derived from an EMBL/GenBank/DDBJ whole genome shotgun (WGS) entry which is preliminary data.</text>
</comment>
<proteinExistence type="predicted"/>
<accession>K0SGK2</accession>
<protein>
    <submittedName>
        <fullName evidence="1">Uncharacterized protein</fullName>
    </submittedName>
</protein>
<sequence length="48" mass="5102">LQVRDSIVASIPACHAGDQGSIPCHGIRFAFASFFGILELCPTEKIAN</sequence>
<keyword evidence="2" id="KW-1185">Reference proteome</keyword>
<reference evidence="1 2" key="1">
    <citation type="journal article" date="2012" name="Genome Biol.">
        <title>Genome and low-iron response of an oceanic diatom adapted to chronic iron limitation.</title>
        <authorList>
            <person name="Lommer M."/>
            <person name="Specht M."/>
            <person name="Roy A.S."/>
            <person name="Kraemer L."/>
            <person name="Andreson R."/>
            <person name="Gutowska M.A."/>
            <person name="Wolf J."/>
            <person name="Bergner S.V."/>
            <person name="Schilhabel M.B."/>
            <person name="Klostermeier U.C."/>
            <person name="Beiko R.G."/>
            <person name="Rosenstiel P."/>
            <person name="Hippler M."/>
            <person name="Laroche J."/>
        </authorList>
    </citation>
    <scope>NUCLEOTIDE SEQUENCE [LARGE SCALE GENOMIC DNA]</scope>
    <source>
        <strain evidence="1 2">CCMP1005</strain>
    </source>
</reference>
<gene>
    <name evidence="1" type="ORF">THAOC_14749</name>
</gene>
<organism evidence="1 2">
    <name type="scientific">Thalassiosira oceanica</name>
    <name type="common">Marine diatom</name>
    <dbReference type="NCBI Taxonomy" id="159749"/>
    <lineage>
        <taxon>Eukaryota</taxon>
        <taxon>Sar</taxon>
        <taxon>Stramenopiles</taxon>
        <taxon>Ochrophyta</taxon>
        <taxon>Bacillariophyta</taxon>
        <taxon>Coscinodiscophyceae</taxon>
        <taxon>Thalassiosirophycidae</taxon>
        <taxon>Thalassiosirales</taxon>
        <taxon>Thalassiosiraceae</taxon>
        <taxon>Thalassiosira</taxon>
    </lineage>
</organism>